<comment type="similarity">
    <text evidence="1 10">Belongs to the Cob(I)alamin adenosyltransferase family.</text>
</comment>
<dbReference type="Pfam" id="PF01923">
    <property type="entry name" value="Cob_adeno_trans"/>
    <property type="match status" value="1"/>
</dbReference>
<name>A0ABD0M2R8_9CAEN</name>
<dbReference type="FunFam" id="1.20.1200.10:FF:000001">
    <property type="entry name" value="Cob(I)yrinic acid a,c-diamide adenosyltransferase"/>
    <property type="match status" value="1"/>
</dbReference>
<feature type="domain" description="Cobalamin adenosyltransferase-like" evidence="11">
    <location>
        <begin position="71"/>
        <end position="240"/>
    </location>
</feature>
<comment type="function">
    <text evidence="7">Converts cob(I)alamin to adenosylcobalamin (adenosylcob(III)alamin), a coenzyme for methylmalonyl-CoA mutase, therefore participates in the final step of the vitamin B12 conversion. Generates adenosylcobalamin (AdoCbl) and directly delivers the cofactor to MUT in a transfer that is stimulated by ATP-binding to MMAB and gated by MMAA.</text>
</comment>
<accession>A0ABD0M2R8</accession>
<evidence type="ECO:0000313" key="12">
    <source>
        <dbReference type="EMBL" id="KAK7505973.1"/>
    </source>
</evidence>
<comment type="caution">
    <text evidence="12">The sequence shown here is derived from an EMBL/GenBank/DDBJ whole genome shotgun (WGS) entry which is preliminary data.</text>
</comment>
<dbReference type="AlphaFoldDB" id="A0ABD0M2R8"/>
<dbReference type="GO" id="GO:0009235">
    <property type="term" value="P:cobalamin metabolic process"/>
    <property type="evidence" value="ECO:0007669"/>
    <property type="project" value="UniProtKB-ARBA"/>
</dbReference>
<evidence type="ECO:0000256" key="9">
    <source>
        <dbReference type="ARBA" id="ARBA00075216"/>
    </source>
</evidence>
<evidence type="ECO:0000256" key="4">
    <source>
        <dbReference type="ARBA" id="ARBA00022741"/>
    </source>
</evidence>
<evidence type="ECO:0000256" key="6">
    <source>
        <dbReference type="ARBA" id="ARBA00051988"/>
    </source>
</evidence>
<proteinExistence type="inferred from homology"/>
<evidence type="ECO:0000256" key="3">
    <source>
        <dbReference type="ARBA" id="ARBA00022679"/>
    </source>
</evidence>
<comment type="catalytic activity">
    <reaction evidence="6">
        <text>cob(I)alamin-[corrinoid adenosyltransferase] + ATP = apo-[corrinoid adenosyltransferase] + adenosylcob(III)alamin + triphosphate</text>
        <dbReference type="Rhea" id="RHEA:56796"/>
        <dbReference type="Rhea" id="RHEA-COMP:14743"/>
        <dbReference type="Rhea" id="RHEA-COMP:14744"/>
        <dbReference type="ChEBI" id="CHEBI:18036"/>
        <dbReference type="ChEBI" id="CHEBI:18408"/>
        <dbReference type="ChEBI" id="CHEBI:30616"/>
        <dbReference type="ChEBI" id="CHEBI:60488"/>
        <dbReference type="ChEBI" id="CHEBI:83228"/>
    </reaction>
    <physiologicalReaction direction="left-to-right" evidence="6">
        <dbReference type="Rhea" id="RHEA:56797"/>
    </physiologicalReaction>
</comment>
<evidence type="ECO:0000256" key="1">
    <source>
        <dbReference type="ARBA" id="ARBA00007487"/>
    </source>
</evidence>
<reference evidence="12 13" key="1">
    <citation type="journal article" date="2023" name="Sci. Data">
        <title>Genome assembly of the Korean intertidal mud-creeper Batillaria attramentaria.</title>
        <authorList>
            <person name="Patra A.K."/>
            <person name="Ho P.T."/>
            <person name="Jun S."/>
            <person name="Lee S.J."/>
            <person name="Kim Y."/>
            <person name="Won Y.J."/>
        </authorList>
    </citation>
    <scope>NUCLEOTIDE SEQUENCE [LARGE SCALE GENOMIC DNA]</scope>
    <source>
        <strain evidence="12">Wonlab-2016</strain>
    </source>
</reference>
<sequence>MATGGNNDNSSNNFINFSGVPYPGLNIRLADETLENRKMRAVRLLLGAARRSVVLTACPQLQVLPRHYSKIYTKTGDKGTSSTFTGARKAKDDKIFHALGSTDELSCLIGVAAEYCVEAKLDMEDKLTQIQCILQDVGSNVATPLSTARDAHLKKVVFNKNYVPQLEAWIDELTAQLPPLKNFILPSGGKCATHLHLARSVCRRAEREITALVREGEIDQETYRFMNRLSDYLFSAARFAAMKEGKEEMIYRRIE</sequence>
<evidence type="ECO:0000256" key="8">
    <source>
        <dbReference type="ARBA" id="ARBA00071654"/>
    </source>
</evidence>
<protein>
    <recommendedName>
        <fullName evidence="8">Corrinoid adenosyltransferase MMAB</fullName>
    </recommendedName>
    <alternativeName>
        <fullName evidence="9">ATP:co(I)rrinoid adenosyltransferase MMAB</fullName>
    </alternativeName>
</protein>
<keyword evidence="13" id="KW-1185">Reference proteome</keyword>
<dbReference type="GO" id="GO:0008817">
    <property type="term" value="F:corrinoid adenosyltransferase activity"/>
    <property type="evidence" value="ECO:0007669"/>
    <property type="project" value="UniProtKB-ARBA"/>
</dbReference>
<keyword evidence="4 10" id="KW-0547">Nucleotide-binding</keyword>
<dbReference type="GO" id="GO:0005524">
    <property type="term" value="F:ATP binding"/>
    <property type="evidence" value="ECO:0007669"/>
    <property type="project" value="UniProtKB-UniRule"/>
</dbReference>
<dbReference type="PANTHER" id="PTHR12213:SF0">
    <property type="entry name" value="CORRINOID ADENOSYLTRANSFERASE MMAB"/>
    <property type="match status" value="1"/>
</dbReference>
<comment type="subunit">
    <text evidence="2">Homotrimer.</text>
</comment>
<dbReference type="InterPro" id="IPR036451">
    <property type="entry name" value="CblAdoTrfase-like_sf"/>
</dbReference>
<dbReference type="NCBIfam" id="TIGR00636">
    <property type="entry name" value="PduO_Nterm"/>
    <property type="match status" value="1"/>
</dbReference>
<dbReference type="Proteomes" id="UP001519460">
    <property type="component" value="Unassembled WGS sequence"/>
</dbReference>
<dbReference type="SUPFAM" id="SSF89028">
    <property type="entry name" value="Cobalamin adenosyltransferase-like"/>
    <property type="match status" value="1"/>
</dbReference>
<dbReference type="PANTHER" id="PTHR12213">
    <property type="entry name" value="CORRINOID ADENOSYLTRANSFERASE"/>
    <property type="match status" value="1"/>
</dbReference>
<dbReference type="InterPro" id="IPR016030">
    <property type="entry name" value="CblAdoTrfase-like"/>
</dbReference>
<keyword evidence="5 10" id="KW-0067">ATP-binding</keyword>
<gene>
    <name evidence="12" type="ORF">BaRGS_00002695</name>
</gene>
<keyword evidence="3 10" id="KW-0808">Transferase</keyword>
<dbReference type="EMBL" id="JACVVK020000008">
    <property type="protein sequence ID" value="KAK7505973.1"/>
    <property type="molecule type" value="Genomic_DNA"/>
</dbReference>
<evidence type="ECO:0000256" key="10">
    <source>
        <dbReference type="RuleBase" id="RU366026"/>
    </source>
</evidence>
<dbReference type="Gene3D" id="1.20.1200.10">
    <property type="entry name" value="Cobalamin adenosyltransferase-like"/>
    <property type="match status" value="1"/>
</dbReference>
<evidence type="ECO:0000256" key="2">
    <source>
        <dbReference type="ARBA" id="ARBA00011233"/>
    </source>
</evidence>
<evidence type="ECO:0000259" key="11">
    <source>
        <dbReference type="Pfam" id="PF01923"/>
    </source>
</evidence>
<dbReference type="InterPro" id="IPR029499">
    <property type="entry name" value="PduO-typ"/>
</dbReference>
<evidence type="ECO:0000256" key="5">
    <source>
        <dbReference type="ARBA" id="ARBA00022840"/>
    </source>
</evidence>
<evidence type="ECO:0000313" key="13">
    <source>
        <dbReference type="Proteomes" id="UP001519460"/>
    </source>
</evidence>
<evidence type="ECO:0000256" key="7">
    <source>
        <dbReference type="ARBA" id="ARBA00056747"/>
    </source>
</evidence>
<organism evidence="12 13">
    <name type="scientific">Batillaria attramentaria</name>
    <dbReference type="NCBI Taxonomy" id="370345"/>
    <lineage>
        <taxon>Eukaryota</taxon>
        <taxon>Metazoa</taxon>
        <taxon>Spiralia</taxon>
        <taxon>Lophotrochozoa</taxon>
        <taxon>Mollusca</taxon>
        <taxon>Gastropoda</taxon>
        <taxon>Caenogastropoda</taxon>
        <taxon>Sorbeoconcha</taxon>
        <taxon>Cerithioidea</taxon>
        <taxon>Batillariidae</taxon>
        <taxon>Batillaria</taxon>
    </lineage>
</organism>